<proteinExistence type="inferred from homology"/>
<dbReference type="FunFam" id="3.60.20.10:FF:000014">
    <property type="entry name" value="Proteasome subunit beta type-7"/>
    <property type="match status" value="1"/>
</dbReference>
<dbReference type="PROSITE" id="PS51476">
    <property type="entry name" value="PROTEASOME_BETA_2"/>
    <property type="match status" value="1"/>
</dbReference>
<dbReference type="GO" id="GO:0005737">
    <property type="term" value="C:cytoplasm"/>
    <property type="evidence" value="ECO:0007669"/>
    <property type="project" value="UniProtKB-SubCell"/>
</dbReference>
<sequence length="262" mass="28934">MSALTSLTVYLKPRDDVYGPYNSSYLQTTGPKTHTQSPAVTGTSVIAVKFNGGVAIAADNLASYGSLARFTDVKRLRAFGDSAVVGFSGDVSDMQYIDRLLESIDIRENYSTHGNMLNAKNLHTYLSKVLYKRRSEFNPLWNHILVVGFDEDEKPFLSSADLLGTTYSAPHLATGFGAHLAIPILRRLFPEEKPLEEISKGEAEAALRECLKVLWYRDARSLDKYSIAVVTAEGIEIKENQAIEAQSWAFAESIRGYGAQVN</sequence>
<dbReference type="Proteomes" id="UP000179179">
    <property type="component" value="Unassembled WGS sequence"/>
</dbReference>
<dbReference type="PANTHER" id="PTHR32194">
    <property type="entry name" value="METALLOPROTEASE TLDD"/>
    <property type="match status" value="1"/>
</dbReference>
<dbReference type="GeneID" id="34454139"/>
<dbReference type="AlphaFoldDB" id="A0A1F7ZN21"/>
<dbReference type="InterPro" id="IPR016295">
    <property type="entry name" value="Proteasome_beta4"/>
</dbReference>
<evidence type="ECO:0000256" key="2">
    <source>
        <dbReference type="ARBA" id="ARBA00022942"/>
    </source>
</evidence>
<dbReference type="InterPro" id="IPR023333">
    <property type="entry name" value="Proteasome_suB-type"/>
</dbReference>
<dbReference type="InterPro" id="IPR016050">
    <property type="entry name" value="Proteasome_bsu_CS"/>
</dbReference>
<dbReference type="OrthoDB" id="10248542at2759"/>
<dbReference type="PANTHER" id="PTHR32194:SF6">
    <property type="entry name" value="PROTEASOME SUBUNIT BETA"/>
    <property type="match status" value="1"/>
</dbReference>
<comment type="subcellular location">
    <subcellularLocation>
        <location evidence="4">Cytoplasm</location>
    </subcellularLocation>
    <subcellularLocation>
        <location evidence="4">Nucleus</location>
    </subcellularLocation>
</comment>
<name>A0A1F7ZN21_9EURO</name>
<organism evidence="5 6">
    <name type="scientific">Aspergillus bombycis</name>
    <dbReference type="NCBI Taxonomy" id="109264"/>
    <lineage>
        <taxon>Eukaryota</taxon>
        <taxon>Fungi</taxon>
        <taxon>Dikarya</taxon>
        <taxon>Ascomycota</taxon>
        <taxon>Pezizomycotina</taxon>
        <taxon>Eurotiomycetes</taxon>
        <taxon>Eurotiomycetidae</taxon>
        <taxon>Eurotiales</taxon>
        <taxon>Aspergillaceae</taxon>
        <taxon>Aspergillus</taxon>
    </lineage>
</organism>
<comment type="function">
    <text evidence="4">Non-catalytic component of the proteasome.</text>
</comment>
<dbReference type="SUPFAM" id="SSF56235">
    <property type="entry name" value="N-terminal nucleophile aminohydrolases (Ntn hydrolases)"/>
    <property type="match status" value="1"/>
</dbReference>
<reference evidence="5 6" key="1">
    <citation type="journal article" date="2016" name="Genome Biol. Evol.">
        <title>Draft genome sequence of an aflatoxigenic Aspergillus species, A. bombycis.</title>
        <authorList>
            <person name="Moore G.G."/>
            <person name="Mack B.M."/>
            <person name="Beltz S.B."/>
            <person name="Gilbert M.K."/>
        </authorList>
    </citation>
    <scope>NUCLEOTIDE SEQUENCE [LARGE SCALE GENOMIC DNA]</scope>
    <source>
        <strain evidence="6">NRRL 26010</strain>
    </source>
</reference>
<dbReference type="GO" id="GO:0005634">
    <property type="term" value="C:nucleus"/>
    <property type="evidence" value="ECO:0007669"/>
    <property type="project" value="UniProtKB-SubCell"/>
</dbReference>
<evidence type="ECO:0000256" key="3">
    <source>
        <dbReference type="ARBA" id="ARBA00023242"/>
    </source>
</evidence>
<dbReference type="Pfam" id="PF00227">
    <property type="entry name" value="Proteasome"/>
    <property type="match status" value="1"/>
</dbReference>
<dbReference type="Gene3D" id="3.60.20.10">
    <property type="entry name" value="Glutamine Phosphoribosylpyrophosphate, subunit 1, domain 1"/>
    <property type="match status" value="1"/>
</dbReference>
<dbReference type="EMBL" id="LYCR01000128">
    <property type="protein sequence ID" value="OGM40857.1"/>
    <property type="molecule type" value="Genomic_DNA"/>
</dbReference>
<accession>A0A1F7ZN21</accession>
<keyword evidence="1 4" id="KW-0963">Cytoplasm</keyword>
<dbReference type="RefSeq" id="XP_022384574.1">
    <property type="nucleotide sequence ID" value="XM_022537877.1"/>
</dbReference>
<evidence type="ECO:0000313" key="5">
    <source>
        <dbReference type="EMBL" id="OGM40857.1"/>
    </source>
</evidence>
<dbReference type="PIRSF" id="PIRSF001213">
    <property type="entry name" value="Psome_endopept_beta"/>
    <property type="match status" value="1"/>
</dbReference>
<keyword evidence="3 4" id="KW-0539">Nucleus</keyword>
<keyword evidence="2 4" id="KW-0647">Proteasome</keyword>
<dbReference type="GO" id="GO:0019774">
    <property type="term" value="C:proteasome core complex, beta-subunit complex"/>
    <property type="evidence" value="ECO:0007669"/>
    <property type="project" value="UniProtKB-UniRule"/>
</dbReference>
<dbReference type="InterPro" id="IPR001353">
    <property type="entry name" value="Proteasome_sua/b"/>
</dbReference>
<dbReference type="STRING" id="109264.A0A1F7ZN21"/>
<protein>
    <recommendedName>
        <fullName evidence="4">Proteasome subunit beta</fullName>
    </recommendedName>
</protein>
<dbReference type="CDD" id="cd03760">
    <property type="entry name" value="proteasome_beta_type_4"/>
    <property type="match status" value="1"/>
</dbReference>
<dbReference type="InterPro" id="IPR029055">
    <property type="entry name" value="Ntn_hydrolases_N"/>
</dbReference>
<gene>
    <name evidence="5" type="ORF">ABOM_010749</name>
</gene>
<keyword evidence="6" id="KW-1185">Reference proteome</keyword>
<dbReference type="GO" id="GO:0051603">
    <property type="term" value="P:proteolysis involved in protein catabolic process"/>
    <property type="evidence" value="ECO:0007669"/>
    <property type="project" value="InterPro"/>
</dbReference>
<comment type="caution">
    <text evidence="5">The sequence shown here is derived from an EMBL/GenBank/DDBJ whole genome shotgun (WGS) entry which is preliminary data.</text>
</comment>
<comment type="similarity">
    <text evidence="4">Belongs to the peptidase T1B family.</text>
</comment>
<evidence type="ECO:0000313" key="6">
    <source>
        <dbReference type="Proteomes" id="UP000179179"/>
    </source>
</evidence>
<evidence type="ECO:0000256" key="1">
    <source>
        <dbReference type="ARBA" id="ARBA00022490"/>
    </source>
</evidence>
<dbReference type="PROSITE" id="PS00854">
    <property type="entry name" value="PROTEASOME_BETA_1"/>
    <property type="match status" value="1"/>
</dbReference>
<evidence type="ECO:0000256" key="4">
    <source>
        <dbReference type="PIRNR" id="PIRNR001213"/>
    </source>
</evidence>